<keyword evidence="2" id="KW-1185">Reference proteome</keyword>
<reference evidence="1" key="2">
    <citation type="submission" date="2020-11" db="EMBL/GenBank/DDBJ databases">
        <authorList>
            <person name="Cecchin M."/>
            <person name="Marcolungo L."/>
            <person name="Rossato M."/>
            <person name="Girolomoni L."/>
            <person name="Cosentino E."/>
            <person name="Cuine S."/>
            <person name="Li-Beisson Y."/>
            <person name="Delledonne M."/>
            <person name="Ballottari M."/>
        </authorList>
    </citation>
    <scope>NUCLEOTIDE SEQUENCE</scope>
    <source>
        <strain evidence="1">211/11P</strain>
        <tissue evidence="1">Whole cell</tissue>
    </source>
</reference>
<reference evidence="1" key="1">
    <citation type="journal article" date="2019" name="Plant J.">
        <title>Chlorella vulgaris genome assembly and annotation reveals the molecular basis for metabolic acclimation to high light conditions.</title>
        <authorList>
            <person name="Cecchin M."/>
            <person name="Marcolungo L."/>
            <person name="Rossato M."/>
            <person name="Girolomoni L."/>
            <person name="Cosentino E."/>
            <person name="Cuine S."/>
            <person name="Li-Beisson Y."/>
            <person name="Delledonne M."/>
            <person name="Ballottari M."/>
        </authorList>
    </citation>
    <scope>NUCLEOTIDE SEQUENCE</scope>
    <source>
        <strain evidence="1">211/11P</strain>
    </source>
</reference>
<comment type="caution">
    <text evidence="1">The sequence shown here is derived from an EMBL/GenBank/DDBJ whole genome shotgun (WGS) entry which is preliminary data.</text>
</comment>
<gene>
    <name evidence="1" type="ORF">D9Q98_005474</name>
</gene>
<dbReference type="Pfam" id="PF10167">
    <property type="entry name" value="BORCS8"/>
    <property type="match status" value="1"/>
</dbReference>
<name>A0A9D4TLW1_CHLVU</name>
<accession>A0A9D4TLW1</accession>
<evidence type="ECO:0000313" key="1">
    <source>
        <dbReference type="EMBL" id="KAI3429379.1"/>
    </source>
</evidence>
<evidence type="ECO:0000313" key="2">
    <source>
        <dbReference type="Proteomes" id="UP001055712"/>
    </source>
</evidence>
<dbReference type="InterPro" id="IPR019320">
    <property type="entry name" value="BORCS8"/>
</dbReference>
<dbReference type="AlphaFoldDB" id="A0A9D4TLW1"/>
<sequence length="144" mass="15440">MTTVRPDAASGVATAVEQVAVDAANTATVGLYFVREHVQQCLPTVLQARSQLQRTAAAAADSCYAANHSREFGHTMRHALPASLHRLEASLRDASWAATEIARRRKEQQSAGASSPLRSWVPHRLKGLWAGSGASDGSNSMYEP</sequence>
<dbReference type="Proteomes" id="UP001055712">
    <property type="component" value="Unassembled WGS sequence"/>
</dbReference>
<organism evidence="1 2">
    <name type="scientific">Chlorella vulgaris</name>
    <name type="common">Green alga</name>
    <dbReference type="NCBI Taxonomy" id="3077"/>
    <lineage>
        <taxon>Eukaryota</taxon>
        <taxon>Viridiplantae</taxon>
        <taxon>Chlorophyta</taxon>
        <taxon>core chlorophytes</taxon>
        <taxon>Trebouxiophyceae</taxon>
        <taxon>Chlorellales</taxon>
        <taxon>Chlorellaceae</taxon>
        <taxon>Chlorella clade</taxon>
        <taxon>Chlorella</taxon>
    </lineage>
</organism>
<dbReference type="EMBL" id="SIDB01000008">
    <property type="protein sequence ID" value="KAI3429379.1"/>
    <property type="molecule type" value="Genomic_DNA"/>
</dbReference>
<proteinExistence type="predicted"/>
<dbReference type="OrthoDB" id="19830at2759"/>
<protein>
    <submittedName>
        <fullName evidence="1">Uncharacterized protein</fullName>
    </submittedName>
</protein>